<accession>A0A1B0G3X1</accession>
<dbReference type="GO" id="GO:0008310">
    <property type="term" value="F:single-stranded DNA 3'-5' DNA exonuclease activity"/>
    <property type="evidence" value="ECO:0007669"/>
    <property type="project" value="TreeGrafter"/>
</dbReference>
<dbReference type="PhylomeDB" id="A0A1B0G3X1"/>
<dbReference type="InterPro" id="IPR012340">
    <property type="entry name" value="NA-bd_OB-fold"/>
</dbReference>
<organism evidence="5 6">
    <name type="scientific">Glossina morsitans morsitans</name>
    <name type="common">Savannah tsetse fly</name>
    <dbReference type="NCBI Taxonomy" id="37546"/>
    <lineage>
        <taxon>Eukaryota</taxon>
        <taxon>Metazoa</taxon>
        <taxon>Ecdysozoa</taxon>
        <taxon>Arthropoda</taxon>
        <taxon>Hexapoda</taxon>
        <taxon>Insecta</taxon>
        <taxon>Pterygota</taxon>
        <taxon>Neoptera</taxon>
        <taxon>Endopterygota</taxon>
        <taxon>Diptera</taxon>
        <taxon>Brachycera</taxon>
        <taxon>Muscomorpha</taxon>
        <taxon>Hippoboscoidea</taxon>
        <taxon>Glossinidae</taxon>
        <taxon>Glossina</taxon>
    </lineage>
</organism>
<sequence length="487" mass="56702">MSELSNRTQSKLELLPKKLSELHPDIDNALVVALVINKTEPNIFAAKNDTQYRGVMNFTIRDSEQHVINCKVWDRQEKVLHYYENVKLGDIVDVICPKITLYQEKKDVKQPSYQPIATLPITLILTEREGFLEKHSYHDLNSYSKIRQLWRLPHKPLYGVLNLADINTSNSNIKTQSYFFDFLVMVGSVKPLREFKTPRDNKLKRCLEIVVFDKSSPGGMLLTIWQRDWIERALEFWKPLHTILHLIDFKVSYSDFYKSCTLSLTRRSLIYENPYGQETQALAQFASTISKTNFETVNQIQIETLPKPEDVCAIMTVRQIYERIQGSLLDDKQQFTAVLYAMITKFNLDLPNSLINKRCKSCHRFMPKEKTACDSEKCLPEFSFGYSGDNYEKFFNINLHLSDHTGTLIEAALTDTIASRLLGFNTSEFLELKEEQLNKLKWSFLMDYFEVKIVIRKPSISRKKLMILVLDMRAIELDELSKIITVF</sequence>
<dbReference type="GO" id="GO:0000712">
    <property type="term" value="P:resolution of meiotic recombination intermediates"/>
    <property type="evidence" value="ECO:0007669"/>
    <property type="project" value="TreeGrafter"/>
</dbReference>
<evidence type="ECO:0000313" key="6">
    <source>
        <dbReference type="Proteomes" id="UP000092444"/>
    </source>
</evidence>
<protein>
    <recommendedName>
        <fullName evidence="4">MEIOB-like N-terminal domain-containing protein</fullName>
    </recommendedName>
</protein>
<dbReference type="Pfam" id="PF24903">
    <property type="entry name" value="OB_MEIOB_N"/>
    <property type="match status" value="1"/>
</dbReference>
<dbReference type="Proteomes" id="UP000092444">
    <property type="component" value="Unassembled WGS sequence"/>
</dbReference>
<dbReference type="InterPro" id="IPR052469">
    <property type="entry name" value="MEIOB"/>
</dbReference>
<dbReference type="EnsemblMetazoa" id="GMOY008019-RA">
    <property type="protein sequence ID" value="GMOY008019-PA"/>
    <property type="gene ID" value="GMOY008019"/>
</dbReference>
<dbReference type="SUPFAM" id="SSF50249">
    <property type="entry name" value="Nucleic acid-binding proteins"/>
    <property type="match status" value="3"/>
</dbReference>
<dbReference type="Gene3D" id="2.40.50.140">
    <property type="entry name" value="Nucleic acid-binding proteins"/>
    <property type="match status" value="3"/>
</dbReference>
<evidence type="ECO:0000256" key="2">
    <source>
        <dbReference type="ARBA" id="ARBA00023254"/>
    </source>
</evidence>
<evidence type="ECO:0000259" key="4">
    <source>
        <dbReference type="Pfam" id="PF24903"/>
    </source>
</evidence>
<comment type="similarity">
    <text evidence="3">Belongs to the MEIOB family.</text>
</comment>
<dbReference type="PANTHER" id="PTHR21166">
    <property type="entry name" value="CELL DIVISION CONTROL PROTEIN 24 OB DOMAIN-CONTAINING PROTEIN-RELATED"/>
    <property type="match status" value="1"/>
</dbReference>
<keyword evidence="2" id="KW-0469">Meiosis</keyword>
<dbReference type="STRING" id="37546.A0A1B0G3X1"/>
<keyword evidence="1" id="KW-0238">DNA-binding</keyword>
<dbReference type="InterPro" id="IPR056880">
    <property type="entry name" value="OB_MEIOB_N"/>
</dbReference>
<dbReference type="AlphaFoldDB" id="A0A1B0G3X1"/>
<feature type="domain" description="MEIOB-like N-terminal" evidence="4">
    <location>
        <begin position="18"/>
        <end position="155"/>
    </location>
</feature>
<dbReference type="PANTHER" id="PTHR21166:SF2">
    <property type="entry name" value="CELL DIVISION CONTROL PROTEIN 24 OB DOMAIN-CONTAINING PROTEIN-RELATED"/>
    <property type="match status" value="1"/>
</dbReference>
<keyword evidence="6" id="KW-1185">Reference proteome</keyword>
<dbReference type="GO" id="GO:0003697">
    <property type="term" value="F:single-stranded DNA binding"/>
    <property type="evidence" value="ECO:0007669"/>
    <property type="project" value="TreeGrafter"/>
</dbReference>
<evidence type="ECO:0000256" key="3">
    <source>
        <dbReference type="ARBA" id="ARBA00038329"/>
    </source>
</evidence>
<name>A0A1B0G3X1_GLOMM</name>
<dbReference type="EMBL" id="CCAG010011538">
    <property type="status" value="NOT_ANNOTATED_CDS"/>
    <property type="molecule type" value="Genomic_DNA"/>
</dbReference>
<proteinExistence type="inferred from homology"/>
<evidence type="ECO:0000256" key="1">
    <source>
        <dbReference type="ARBA" id="ARBA00023125"/>
    </source>
</evidence>
<evidence type="ECO:0000313" key="5">
    <source>
        <dbReference type="EnsemblMetazoa" id="GMOY008019-PA"/>
    </source>
</evidence>
<reference evidence="5" key="1">
    <citation type="submission" date="2020-05" db="UniProtKB">
        <authorList>
            <consortium name="EnsemblMetazoa"/>
        </authorList>
    </citation>
    <scope>IDENTIFICATION</scope>
    <source>
        <strain evidence="5">Yale</strain>
    </source>
</reference>